<keyword evidence="5 7" id="KW-1133">Transmembrane helix</keyword>
<dbReference type="InterPro" id="IPR042194">
    <property type="entry name" value="FHIPEP_1"/>
</dbReference>
<dbReference type="PANTHER" id="PTHR30161:SF1">
    <property type="entry name" value="FLAGELLAR BIOSYNTHESIS PROTEIN FLHA-RELATED"/>
    <property type="match status" value="1"/>
</dbReference>
<evidence type="ECO:0000313" key="8">
    <source>
        <dbReference type="EMBL" id="AFV11324.1"/>
    </source>
</evidence>
<dbReference type="InterPro" id="IPR006301">
    <property type="entry name" value="FlhA"/>
</dbReference>
<evidence type="ECO:0000256" key="7">
    <source>
        <dbReference type="RuleBase" id="RU364093"/>
    </source>
</evidence>
<dbReference type="GO" id="GO:0044780">
    <property type="term" value="P:bacterial-type flagellum assembly"/>
    <property type="evidence" value="ECO:0007669"/>
    <property type="project" value="InterPro"/>
</dbReference>
<keyword evidence="8" id="KW-0282">Flagellum</keyword>
<keyword evidence="3 7" id="KW-1003">Cell membrane</keyword>
<dbReference type="RefSeq" id="WP_015050205.1">
    <property type="nucleotide sequence ID" value="NC_018870.1"/>
</dbReference>
<keyword evidence="7" id="KW-1005">Bacterial flagellum biogenesis</keyword>
<dbReference type="InterPro" id="IPR042193">
    <property type="entry name" value="FHIPEP_3"/>
</dbReference>
<evidence type="ECO:0000313" key="9">
    <source>
        <dbReference type="Proteomes" id="UP000000467"/>
    </source>
</evidence>
<dbReference type="Gene3D" id="3.40.50.12790">
    <property type="entry name" value="FHIPEP family, domain 4"/>
    <property type="match status" value="1"/>
</dbReference>
<dbReference type="AlphaFoldDB" id="K4LTG2"/>
<keyword evidence="6 7" id="KW-0472">Membrane</keyword>
<dbReference type="InterPro" id="IPR025505">
    <property type="entry name" value="FHIPEP_CS"/>
</dbReference>
<feature type="transmembrane region" description="Helical" evidence="7">
    <location>
        <begin position="12"/>
        <end position="32"/>
    </location>
</feature>
<dbReference type="InterPro" id="IPR042196">
    <property type="entry name" value="FHIPEP_4"/>
</dbReference>
<comment type="caution">
    <text evidence="7">Lacks conserved residue(s) required for the propagation of feature annotation.</text>
</comment>
<proteinExistence type="inferred from homology"/>
<keyword evidence="7" id="KW-1006">Bacterial flagellum protein export</keyword>
<dbReference type="OrthoDB" id="9759185at2"/>
<name>K4LTG2_THEPS</name>
<keyword evidence="4 7" id="KW-0812">Transmembrane</keyword>
<evidence type="ECO:0000256" key="6">
    <source>
        <dbReference type="ARBA" id="ARBA00023136"/>
    </source>
</evidence>
<dbReference type="NCBIfam" id="TIGR01398">
    <property type="entry name" value="FlhA"/>
    <property type="match status" value="1"/>
</dbReference>
<evidence type="ECO:0000256" key="2">
    <source>
        <dbReference type="ARBA" id="ARBA00008835"/>
    </source>
</evidence>
<dbReference type="Pfam" id="PF00771">
    <property type="entry name" value="FHIPEP"/>
    <property type="match status" value="1"/>
</dbReference>
<dbReference type="STRING" id="1089553.Tph_c11020"/>
<dbReference type="HOGENOM" id="CLU_015346_3_0_9"/>
<dbReference type="InterPro" id="IPR001712">
    <property type="entry name" value="T3SS_FHIPEP"/>
</dbReference>
<keyword evidence="8" id="KW-0969">Cilium</keyword>
<evidence type="ECO:0000256" key="3">
    <source>
        <dbReference type="ARBA" id="ARBA00022475"/>
    </source>
</evidence>
<gene>
    <name evidence="7 8" type="primary">flhA</name>
    <name evidence="8" type="ordered locus">Tph_c11020</name>
</gene>
<feature type="transmembrane region" description="Helical" evidence="7">
    <location>
        <begin position="104"/>
        <end position="130"/>
    </location>
</feature>
<accession>K4LTG2</accession>
<dbReference type="PRINTS" id="PR00949">
    <property type="entry name" value="TYPE3IMAPROT"/>
</dbReference>
<keyword evidence="8" id="KW-0966">Cell projection</keyword>
<evidence type="ECO:0000256" key="5">
    <source>
        <dbReference type="ARBA" id="ARBA00022989"/>
    </source>
</evidence>
<sequence length="688" mass="76045">MAGGYLLNSRLFRYGDVAVAVIIILSVVMMIVPVSAEFLSFLLIVNITVSLLILLVSLFIQESLEFSVFPTLLLIMTLFRLCLNVSTTRLILLHAYAGEVVQKFGGFVIGGNPVVGFIIFIILIVIQFIVITRGAERVSEVAARFTLDAMPGKQMSIDADLNAGLITENEARQRRRQIQMEADFYGAMDGASKFVRGDAIAALVIVVINILGGFLVGMLQKGMSFQQALETYTVLTVGDGLVTQIPALLVSTSAGIIVTRAAAESSFGLDLLRQLLQYPKALLIAGGILVLLAVFGLPFLPILIVTGLLVGLGMTLDRSFREARIQEEEKERSRELEESKKPEHTFSLVQVDPLEIELGYNLVPLVDAEQGGDLLDRIVSIRRQIALELGFVVPPVRLRDNMQLSPNHYVIKVKGVEVGSGDLMLDHYLVLGPGVQEKLEGLKTKEPTFGLPALWVRGHRREEAELAGFTVVDPTSVLATHLTEVIKKHAHQIISRQDVQNLLDYVKKTHPAVVNELYPDLLSLGEIQRVLANLLQERVSIRDLVTILETLADNARSTRDTDVLTEQVRQALGRQIVVQHLEGEKLYVLTLEPELEKSLKEGIQKTEQGSYLVLEPQKAQRILERLREAAKRVMEAGHQPIVLCAPIVRLHLKRLAERLIPGLAVLSFNEIPPNIQVESLGMVSILEN</sequence>
<protein>
    <recommendedName>
        <fullName evidence="7">Flagellar biosynthesis protein FlhA</fullName>
    </recommendedName>
</protein>
<keyword evidence="9" id="KW-1185">Reference proteome</keyword>
<feature type="transmembrane region" description="Helical" evidence="7">
    <location>
        <begin position="39"/>
        <end position="60"/>
    </location>
</feature>
<comment type="subcellular location">
    <subcellularLocation>
        <location evidence="1 7">Cell membrane</location>
        <topology evidence="1 7">Multi-pass membrane protein</topology>
    </subcellularLocation>
</comment>
<dbReference type="Gene3D" id="3.40.30.60">
    <property type="entry name" value="FHIPEP family, domain 1"/>
    <property type="match status" value="1"/>
</dbReference>
<feature type="transmembrane region" description="Helical" evidence="7">
    <location>
        <begin position="199"/>
        <end position="219"/>
    </location>
</feature>
<dbReference type="Gene3D" id="1.10.8.540">
    <property type="entry name" value="FHIPEP family, domain 3"/>
    <property type="match status" value="1"/>
</dbReference>
<dbReference type="PROSITE" id="PS00994">
    <property type="entry name" value="FHIPEP"/>
    <property type="match status" value="1"/>
</dbReference>
<feature type="transmembrane region" description="Helical" evidence="7">
    <location>
        <begin position="66"/>
        <end position="83"/>
    </location>
</feature>
<dbReference type="EMBL" id="CP003732">
    <property type="protein sequence ID" value="AFV11324.1"/>
    <property type="molecule type" value="Genomic_DNA"/>
</dbReference>
<dbReference type="GO" id="GO:0005886">
    <property type="term" value="C:plasma membrane"/>
    <property type="evidence" value="ECO:0007669"/>
    <property type="project" value="UniProtKB-SubCell"/>
</dbReference>
<comment type="similarity">
    <text evidence="2 7">Belongs to the FHIPEP (flagella/HR/invasion proteins export pore) family.</text>
</comment>
<dbReference type="KEGG" id="tpz:Tph_c11020"/>
<organism evidence="8 9">
    <name type="scientific">Thermacetogenium phaeum (strain ATCC BAA-254 / DSM 26808 / PB)</name>
    <dbReference type="NCBI Taxonomy" id="1089553"/>
    <lineage>
        <taxon>Bacteria</taxon>
        <taxon>Bacillati</taxon>
        <taxon>Bacillota</taxon>
        <taxon>Clostridia</taxon>
        <taxon>Thermoanaerobacterales</taxon>
        <taxon>Thermoanaerobacteraceae</taxon>
        <taxon>Thermacetogenium</taxon>
    </lineage>
</organism>
<evidence type="ECO:0000256" key="4">
    <source>
        <dbReference type="ARBA" id="ARBA00022692"/>
    </source>
</evidence>
<dbReference type="Proteomes" id="UP000000467">
    <property type="component" value="Chromosome"/>
</dbReference>
<dbReference type="PANTHER" id="PTHR30161">
    <property type="entry name" value="FLAGELLAR EXPORT PROTEIN, MEMBRANE FLHA SUBUNIT-RELATED"/>
    <property type="match status" value="1"/>
</dbReference>
<dbReference type="GO" id="GO:0009306">
    <property type="term" value="P:protein secretion"/>
    <property type="evidence" value="ECO:0007669"/>
    <property type="project" value="InterPro"/>
</dbReference>
<keyword evidence="7" id="KW-0813">Transport</keyword>
<dbReference type="PIRSF" id="PIRSF005419">
    <property type="entry name" value="FlhA"/>
    <property type="match status" value="1"/>
</dbReference>
<comment type="function">
    <text evidence="7">Required for formation of the rod structure of the flagellar apparatus. Together with FliI and FliH, may constitute the export apparatus of flagellin.</text>
</comment>
<dbReference type="eggNOG" id="COG1298">
    <property type="taxonomic scope" value="Bacteria"/>
</dbReference>
<keyword evidence="7" id="KW-0653">Protein transport</keyword>
<reference evidence="8 9" key="1">
    <citation type="journal article" date="2012" name="BMC Genomics">
        <title>Genome-guided analysis of physiological and morphological traits of the fermentative acetate oxidizer Thermacetogenium phaeum.</title>
        <authorList>
            <person name="Oehler D."/>
            <person name="Poehlein A."/>
            <person name="Leimbach A."/>
            <person name="Muller N."/>
            <person name="Daniel R."/>
            <person name="Gottschalk G."/>
            <person name="Schink B."/>
        </authorList>
    </citation>
    <scope>NUCLEOTIDE SEQUENCE [LARGE SCALE GENOMIC DNA]</scope>
    <source>
        <strain evidence="9">ATCC BAA-254 / DSM 26808 / PB</strain>
    </source>
</reference>
<feature type="transmembrane region" description="Helical" evidence="7">
    <location>
        <begin position="283"/>
        <end position="316"/>
    </location>
</feature>
<evidence type="ECO:0000256" key="1">
    <source>
        <dbReference type="ARBA" id="ARBA00004651"/>
    </source>
</evidence>